<evidence type="ECO:0000313" key="2">
    <source>
        <dbReference type="Proteomes" id="UP000002063"/>
    </source>
</evidence>
<dbReference type="HOGENOM" id="CLU_2911585_0_0_2"/>
<dbReference type="Proteomes" id="UP000002063">
    <property type="component" value="Chromosome"/>
</dbReference>
<dbReference type="AlphaFoldDB" id="C9RFV8"/>
<dbReference type="EMBL" id="CP001787">
    <property type="protein sequence ID" value="ACX72460.1"/>
    <property type="molecule type" value="Genomic_DNA"/>
</dbReference>
<reference evidence="1" key="1">
    <citation type="submission" date="2009-10" db="EMBL/GenBank/DDBJ databases">
        <title>Complete sequence of chromosome of Methanocaldococcus vulcanius M7.</title>
        <authorList>
            <consortium name="US DOE Joint Genome Institute"/>
            <person name="Lucas S."/>
            <person name="Copeland A."/>
            <person name="Lapidus A."/>
            <person name="Glavina del Rio T."/>
            <person name="Dalin E."/>
            <person name="Tice H."/>
            <person name="Bruce D."/>
            <person name="Goodwin L."/>
            <person name="Pitluck S."/>
            <person name="Lcollab F.I."/>
            <person name="Brettin T."/>
            <person name="Detter J.C."/>
            <person name="Han C."/>
            <person name="Tapia R."/>
            <person name="Kuske C.R."/>
            <person name="Schmutz J."/>
            <person name="Larimer F."/>
            <person name="Land M."/>
            <person name="Hauser L."/>
            <person name="Kyrpides N."/>
            <person name="Ovchinikova G."/>
            <person name="Sieprawska-Lupa M."/>
            <person name="Whitman W.B."/>
            <person name="Woyke T."/>
        </authorList>
    </citation>
    <scope>NUCLEOTIDE SEQUENCE [LARGE SCALE GENOMIC DNA]</scope>
    <source>
        <strain evidence="1">M7</strain>
    </source>
</reference>
<dbReference type="STRING" id="579137.Metvu_0601"/>
<accession>C9RFV8</accession>
<proteinExistence type="predicted"/>
<gene>
    <name evidence="1" type="ordered locus">Metvu_0601</name>
</gene>
<keyword evidence="2" id="KW-1185">Reference proteome</keyword>
<dbReference type="KEGG" id="mvu:Metvu_0601"/>
<protein>
    <submittedName>
        <fullName evidence="1">Uncharacterized protein</fullName>
    </submittedName>
</protein>
<organism evidence="1 2">
    <name type="scientific">Methanocaldococcus vulcanius (strain ATCC 700851 / DSM 12094 / M7)</name>
    <name type="common">Methanococcus vulcanius</name>
    <dbReference type="NCBI Taxonomy" id="579137"/>
    <lineage>
        <taxon>Archaea</taxon>
        <taxon>Methanobacteriati</taxon>
        <taxon>Methanobacteriota</taxon>
        <taxon>Methanomada group</taxon>
        <taxon>Methanococci</taxon>
        <taxon>Methanococcales</taxon>
        <taxon>Methanocaldococcaceae</taxon>
        <taxon>Methanocaldococcus</taxon>
    </lineage>
</organism>
<evidence type="ECO:0000313" key="1">
    <source>
        <dbReference type="EMBL" id="ACX72460.1"/>
    </source>
</evidence>
<sequence length="61" mass="7132">MILMRYKSEVDALAEHVEEVIEILISHMDEEDLINLHAIGVGICQRVAEEFKERLKLREIL</sequence>
<name>C9RFV8_METVM</name>